<sequence length="90" mass="10020">MGDKVCLNGCVARGPRLPDFRCDPLRLFRLPPAPLPFRLVLFAVDVVIFVDLIDLMVENSVEAVVAEKIANERVFELGASVLSMLFEVFV</sequence>
<proteinExistence type="predicted"/>
<dbReference type="Proteomes" id="UP000887565">
    <property type="component" value="Unplaced"/>
</dbReference>
<evidence type="ECO:0000313" key="2">
    <source>
        <dbReference type="WBParaSite" id="nRc.2.0.1.t14425-RA"/>
    </source>
</evidence>
<keyword evidence="1" id="KW-1185">Reference proteome</keyword>
<evidence type="ECO:0000313" key="1">
    <source>
        <dbReference type="Proteomes" id="UP000887565"/>
    </source>
</evidence>
<protein>
    <submittedName>
        <fullName evidence="2">Uncharacterized protein</fullName>
    </submittedName>
</protein>
<dbReference type="WBParaSite" id="nRc.2.0.1.t14425-RA">
    <property type="protein sequence ID" value="nRc.2.0.1.t14425-RA"/>
    <property type="gene ID" value="nRc.2.0.1.g14425"/>
</dbReference>
<accession>A0A915IKT1</accession>
<dbReference type="AlphaFoldDB" id="A0A915IKT1"/>
<reference evidence="2" key="1">
    <citation type="submission" date="2022-11" db="UniProtKB">
        <authorList>
            <consortium name="WormBaseParasite"/>
        </authorList>
    </citation>
    <scope>IDENTIFICATION</scope>
</reference>
<name>A0A915IKT1_ROMCU</name>
<organism evidence="1 2">
    <name type="scientific">Romanomermis culicivorax</name>
    <name type="common">Nematode worm</name>
    <dbReference type="NCBI Taxonomy" id="13658"/>
    <lineage>
        <taxon>Eukaryota</taxon>
        <taxon>Metazoa</taxon>
        <taxon>Ecdysozoa</taxon>
        <taxon>Nematoda</taxon>
        <taxon>Enoplea</taxon>
        <taxon>Dorylaimia</taxon>
        <taxon>Mermithida</taxon>
        <taxon>Mermithoidea</taxon>
        <taxon>Mermithidae</taxon>
        <taxon>Romanomermis</taxon>
    </lineage>
</organism>